<organism evidence="1 2">
    <name type="scientific">Cymbomonas tetramitiformis</name>
    <dbReference type="NCBI Taxonomy" id="36881"/>
    <lineage>
        <taxon>Eukaryota</taxon>
        <taxon>Viridiplantae</taxon>
        <taxon>Chlorophyta</taxon>
        <taxon>Pyramimonadophyceae</taxon>
        <taxon>Pyramimonadales</taxon>
        <taxon>Pyramimonadaceae</taxon>
        <taxon>Cymbomonas</taxon>
    </lineage>
</organism>
<evidence type="ECO:0000313" key="2">
    <source>
        <dbReference type="Proteomes" id="UP001190700"/>
    </source>
</evidence>
<proteinExistence type="predicted"/>
<dbReference type="Proteomes" id="UP001190700">
    <property type="component" value="Unassembled WGS sequence"/>
</dbReference>
<dbReference type="AlphaFoldDB" id="A0AAE0LKS8"/>
<keyword evidence="2" id="KW-1185">Reference proteome</keyword>
<name>A0AAE0LKS8_9CHLO</name>
<dbReference type="EMBL" id="LGRX02000341">
    <property type="protein sequence ID" value="KAK3288843.1"/>
    <property type="molecule type" value="Genomic_DNA"/>
</dbReference>
<comment type="caution">
    <text evidence="1">The sequence shown here is derived from an EMBL/GenBank/DDBJ whole genome shotgun (WGS) entry which is preliminary data.</text>
</comment>
<evidence type="ECO:0000313" key="1">
    <source>
        <dbReference type="EMBL" id="KAK3288843.1"/>
    </source>
</evidence>
<gene>
    <name evidence="1" type="ORF">CYMTET_3697</name>
</gene>
<sequence>MLFQKAGGELTKAATAVATQPDSTGGIANIMELYGEAVGLLNRLARGTLDRNTAVGFGVCEMVYQRWLRRQERDGKNYAVMEKQLAAVVEDPGASED</sequence>
<accession>A0AAE0LKS8</accession>
<reference evidence="1 2" key="1">
    <citation type="journal article" date="2015" name="Genome Biol. Evol.">
        <title>Comparative Genomics of a Bacterivorous Green Alga Reveals Evolutionary Causalities and Consequences of Phago-Mixotrophic Mode of Nutrition.</title>
        <authorList>
            <person name="Burns J.A."/>
            <person name="Paasch A."/>
            <person name="Narechania A."/>
            <person name="Kim E."/>
        </authorList>
    </citation>
    <scope>NUCLEOTIDE SEQUENCE [LARGE SCALE GENOMIC DNA]</scope>
    <source>
        <strain evidence="1 2">PLY_AMNH</strain>
    </source>
</reference>
<protein>
    <submittedName>
        <fullName evidence="1">Uncharacterized protein</fullName>
    </submittedName>
</protein>